<comment type="caution">
    <text evidence="1">The sequence shown here is derived from an EMBL/GenBank/DDBJ whole genome shotgun (WGS) entry which is preliminary data.</text>
</comment>
<evidence type="ECO:0000313" key="1">
    <source>
        <dbReference type="EMBL" id="KAK6175902.1"/>
    </source>
</evidence>
<dbReference type="AlphaFoldDB" id="A0AAN8PCK5"/>
<proteinExistence type="predicted"/>
<organism evidence="1 2">
    <name type="scientific">Patella caerulea</name>
    <name type="common">Rayed Mediterranean limpet</name>
    <dbReference type="NCBI Taxonomy" id="87958"/>
    <lineage>
        <taxon>Eukaryota</taxon>
        <taxon>Metazoa</taxon>
        <taxon>Spiralia</taxon>
        <taxon>Lophotrochozoa</taxon>
        <taxon>Mollusca</taxon>
        <taxon>Gastropoda</taxon>
        <taxon>Patellogastropoda</taxon>
        <taxon>Patelloidea</taxon>
        <taxon>Patellidae</taxon>
        <taxon>Patella</taxon>
    </lineage>
</organism>
<accession>A0AAN8PCK5</accession>
<dbReference type="EMBL" id="JAZGQO010000010">
    <property type="protein sequence ID" value="KAK6175902.1"/>
    <property type="molecule type" value="Genomic_DNA"/>
</dbReference>
<keyword evidence="2" id="KW-1185">Reference proteome</keyword>
<name>A0AAN8PCK5_PATCE</name>
<dbReference type="PANTHER" id="PTHR31751:SF42">
    <property type="entry name" value="PROTEIN CBG10204"/>
    <property type="match status" value="1"/>
</dbReference>
<dbReference type="Proteomes" id="UP001347796">
    <property type="component" value="Unassembled WGS sequence"/>
</dbReference>
<evidence type="ECO:0000313" key="2">
    <source>
        <dbReference type="Proteomes" id="UP001347796"/>
    </source>
</evidence>
<gene>
    <name evidence="1" type="ORF">SNE40_014278</name>
</gene>
<reference evidence="1 2" key="1">
    <citation type="submission" date="2024-01" db="EMBL/GenBank/DDBJ databases">
        <title>The genome of the rayed Mediterranean limpet Patella caerulea (Linnaeus, 1758).</title>
        <authorList>
            <person name="Anh-Thu Weber A."/>
            <person name="Halstead-Nussloch G."/>
        </authorList>
    </citation>
    <scope>NUCLEOTIDE SEQUENCE [LARGE SCALE GENOMIC DNA]</scope>
    <source>
        <strain evidence="1">AATW-2023a</strain>
        <tissue evidence="1">Whole specimen</tissue>
    </source>
</reference>
<dbReference type="PANTHER" id="PTHR31751">
    <property type="entry name" value="SI:CH211-108C17.2-RELATED-RELATED"/>
    <property type="match status" value="1"/>
</dbReference>
<sequence length="478" mass="54625">MNLQSKRTLLHEPLARAVYHSNAFEHPDTHIFHSSTQGHEGCWNSCDDIRGMPLTNIKLASAIVFSGNTYQSFSSLAEVVNLQMFSKSTFNNIQNTYVLPVIDKTYQIQYIENIAQLIGETLDGGSVCLMGDGRSDSPGFSAKYTTYSIMDEATQKIVDMQLVQVTETTSSVAMEKEGFVRGMESILHHGINIKTMTTDRSPSIRKTMREEYGGISHQFDCWHICKGIKKRCFASGKKSGHGILLKWTKSITNHMWYACSTCGGDELKRIWHSILHHVTGVHCWEDEDGTARSCDHEPLTEDEQESRMWFDPTSTVYRDLTNIVHDKRLNKDLEHLTLFKHTGDLEAYHSTMLKFAPKRLHFHYAAMKGRMQLAVIDHNYNTGRKQACSTGGNKLYKYVASKMNGGEWTAKKIMESKSYHYAKDMMTDVIKRRNDQSVIYRAKDSHTEKPPLPRNISKHLRPDVEEILCKRRKKTANL</sequence>
<protein>
    <submittedName>
        <fullName evidence="1">Uncharacterized protein</fullName>
    </submittedName>
</protein>